<dbReference type="EMBL" id="WJXB01000001">
    <property type="protein sequence ID" value="MRN52267.1"/>
    <property type="molecule type" value="Genomic_DNA"/>
</dbReference>
<name>A0A7X2L006_9BACL</name>
<keyword evidence="2" id="KW-1185">Reference proteome</keyword>
<gene>
    <name evidence="1" type="ORF">GJB61_04570</name>
</gene>
<dbReference type="RefSeq" id="WP_154117240.1">
    <property type="nucleotide sequence ID" value="NZ_WJXB01000001.1"/>
</dbReference>
<accession>A0A7X2L006</accession>
<proteinExistence type="predicted"/>
<sequence length="189" mass="21205">MRKINKLLFLVLGLMILPGTMLYAASSQSEVSVYVNNVVQKQSGILSEGEAFIPAEQLSENLYGLLSVEESGNTVRIYKPNVNTTLLDDKGGIFGKVKSPARITFSTLVQVDNLKTEISDIKITITDPADKTEVIDTQQINNKEENFWFKSVEFTYNFNTKGSYAILVYFKDINSGKWFPVSEIRIFGI</sequence>
<comment type="caution">
    <text evidence="1">The sequence shown here is derived from an EMBL/GenBank/DDBJ whole genome shotgun (WGS) entry which is preliminary data.</text>
</comment>
<dbReference type="Proteomes" id="UP000463051">
    <property type="component" value="Unassembled WGS sequence"/>
</dbReference>
<reference evidence="1 2" key="1">
    <citation type="submission" date="2019-11" db="EMBL/GenBank/DDBJ databases">
        <title>Paenibacillus monticola sp. nov., a novel PGPR strain isolated from mountain sample in China.</title>
        <authorList>
            <person name="Zhao Q."/>
            <person name="Li H.-P."/>
            <person name="Zhang J.-L."/>
        </authorList>
    </citation>
    <scope>NUCLEOTIDE SEQUENCE [LARGE SCALE GENOMIC DNA]</scope>
    <source>
        <strain evidence="1 2">LC-T2</strain>
    </source>
</reference>
<protein>
    <recommendedName>
        <fullName evidence="3">Copper amine oxidase</fullName>
    </recommendedName>
</protein>
<evidence type="ECO:0000313" key="1">
    <source>
        <dbReference type="EMBL" id="MRN52267.1"/>
    </source>
</evidence>
<dbReference type="AlphaFoldDB" id="A0A7X2L006"/>
<organism evidence="1 2">
    <name type="scientific">Paenibacillus monticola</name>
    <dbReference type="NCBI Taxonomy" id="2666075"/>
    <lineage>
        <taxon>Bacteria</taxon>
        <taxon>Bacillati</taxon>
        <taxon>Bacillota</taxon>
        <taxon>Bacilli</taxon>
        <taxon>Bacillales</taxon>
        <taxon>Paenibacillaceae</taxon>
        <taxon>Paenibacillus</taxon>
    </lineage>
</organism>
<evidence type="ECO:0008006" key="3">
    <source>
        <dbReference type="Google" id="ProtNLM"/>
    </source>
</evidence>
<evidence type="ECO:0000313" key="2">
    <source>
        <dbReference type="Proteomes" id="UP000463051"/>
    </source>
</evidence>